<dbReference type="GO" id="GO:0000086">
    <property type="term" value="P:G2/M transition of mitotic cell cycle"/>
    <property type="evidence" value="ECO:0007669"/>
    <property type="project" value="TreeGrafter"/>
</dbReference>
<reference evidence="15 16" key="1">
    <citation type="submission" date="2013-12" db="EMBL/GenBank/DDBJ databases">
        <title>Draft genome of the parsitic nematode Ancylostoma duodenale.</title>
        <authorList>
            <person name="Mitreva M."/>
        </authorList>
    </citation>
    <scope>NUCLEOTIDE SEQUENCE [LARGE SCALE GENOMIC DNA]</scope>
    <source>
        <strain evidence="15 16">Zhejiang</strain>
    </source>
</reference>
<dbReference type="PANTHER" id="PTHR24056">
    <property type="entry name" value="CELL DIVISION PROTEIN KINASE"/>
    <property type="match status" value="1"/>
</dbReference>
<dbReference type="OrthoDB" id="10051191at2759"/>
<proteinExistence type="inferred from homology"/>
<evidence type="ECO:0000313" key="16">
    <source>
        <dbReference type="Proteomes" id="UP000054047"/>
    </source>
</evidence>
<evidence type="ECO:0000256" key="13">
    <source>
        <dbReference type="PROSITE-ProRule" id="PRU10141"/>
    </source>
</evidence>
<dbReference type="Pfam" id="PF00069">
    <property type="entry name" value="Pkinase"/>
    <property type="match status" value="1"/>
</dbReference>
<keyword evidence="3" id="KW-0723">Serine/threonine-protein kinase</keyword>
<comment type="similarity">
    <text evidence="2">Belongs to the protein kinase superfamily. CMGC Ser/Thr protein kinase family. CDC2/CDKX subfamily.</text>
</comment>
<dbReference type="PROSITE" id="PS50011">
    <property type="entry name" value="PROTEIN_KINASE_DOM"/>
    <property type="match status" value="1"/>
</dbReference>
<keyword evidence="9" id="KW-0539">Nucleus</keyword>
<dbReference type="GO" id="GO:0007095">
    <property type="term" value="P:mitotic G2 DNA damage checkpoint signaling"/>
    <property type="evidence" value="ECO:0007669"/>
    <property type="project" value="TreeGrafter"/>
</dbReference>
<evidence type="ECO:0000256" key="4">
    <source>
        <dbReference type="ARBA" id="ARBA00022553"/>
    </source>
</evidence>
<evidence type="ECO:0000256" key="12">
    <source>
        <dbReference type="ARBA" id="ARBA00049280"/>
    </source>
</evidence>
<keyword evidence="6 13" id="KW-0547">Nucleotide-binding</keyword>
<sequence length="104" mass="11771">MPPPPGEHYSLDEFVKLDKIGEGTYGVVYKGKHKKTNKLVAMKKIRLEGEDEVLDMGVPSTAIREISLLRELKHPNVVALEDVIMQVTFCDDCFLSRQQQQELG</sequence>
<dbReference type="InterPro" id="IPR017441">
    <property type="entry name" value="Protein_kinase_ATP_BS"/>
</dbReference>
<comment type="catalytic activity">
    <reaction evidence="11">
        <text>L-seryl-[protein] + ATP = O-phospho-L-seryl-[protein] + ADP + H(+)</text>
        <dbReference type="Rhea" id="RHEA:17989"/>
        <dbReference type="Rhea" id="RHEA-COMP:9863"/>
        <dbReference type="Rhea" id="RHEA-COMP:11604"/>
        <dbReference type="ChEBI" id="CHEBI:15378"/>
        <dbReference type="ChEBI" id="CHEBI:29999"/>
        <dbReference type="ChEBI" id="CHEBI:30616"/>
        <dbReference type="ChEBI" id="CHEBI:83421"/>
        <dbReference type="ChEBI" id="CHEBI:456216"/>
        <dbReference type="EC" id="2.7.11.22"/>
    </reaction>
</comment>
<evidence type="ECO:0000256" key="10">
    <source>
        <dbReference type="ARBA" id="ARBA00047811"/>
    </source>
</evidence>
<dbReference type="Gene3D" id="3.30.200.20">
    <property type="entry name" value="Phosphorylase Kinase, domain 1"/>
    <property type="match status" value="1"/>
</dbReference>
<evidence type="ECO:0000256" key="1">
    <source>
        <dbReference type="ARBA" id="ARBA00004123"/>
    </source>
</evidence>
<dbReference type="InterPro" id="IPR000719">
    <property type="entry name" value="Prot_kinase_dom"/>
</dbReference>
<evidence type="ECO:0000256" key="3">
    <source>
        <dbReference type="ARBA" id="ARBA00022527"/>
    </source>
</evidence>
<keyword evidence="5" id="KW-0808">Transferase</keyword>
<evidence type="ECO:0000256" key="11">
    <source>
        <dbReference type="ARBA" id="ARBA00048367"/>
    </source>
</evidence>
<dbReference type="GO" id="GO:0005634">
    <property type="term" value="C:nucleus"/>
    <property type="evidence" value="ECO:0007669"/>
    <property type="project" value="UniProtKB-SubCell"/>
</dbReference>
<gene>
    <name evidence="15" type="ORF">ANCDUO_21779</name>
</gene>
<keyword evidence="8 13" id="KW-0067">ATP-binding</keyword>
<keyword evidence="4" id="KW-0597">Phosphoprotein</keyword>
<keyword evidence="16" id="KW-1185">Reference proteome</keyword>
<feature type="binding site" evidence="13">
    <location>
        <position position="43"/>
    </location>
    <ligand>
        <name>ATP</name>
        <dbReference type="ChEBI" id="CHEBI:30616"/>
    </ligand>
</feature>
<dbReference type="EMBL" id="KN762073">
    <property type="protein sequence ID" value="KIH48155.1"/>
    <property type="molecule type" value="Genomic_DNA"/>
</dbReference>
<evidence type="ECO:0000259" key="14">
    <source>
        <dbReference type="PROSITE" id="PS50011"/>
    </source>
</evidence>
<dbReference type="InterPro" id="IPR011009">
    <property type="entry name" value="Kinase-like_dom_sf"/>
</dbReference>
<keyword evidence="7" id="KW-0418">Kinase</keyword>
<dbReference type="InterPro" id="IPR050108">
    <property type="entry name" value="CDK"/>
</dbReference>
<dbReference type="AlphaFoldDB" id="A0A0C2FHU5"/>
<dbReference type="GO" id="GO:0005524">
    <property type="term" value="F:ATP binding"/>
    <property type="evidence" value="ECO:0007669"/>
    <property type="project" value="UniProtKB-UniRule"/>
</dbReference>
<name>A0A0C2FHU5_9BILA</name>
<evidence type="ECO:0000313" key="15">
    <source>
        <dbReference type="EMBL" id="KIH48155.1"/>
    </source>
</evidence>
<evidence type="ECO:0000256" key="8">
    <source>
        <dbReference type="ARBA" id="ARBA00022840"/>
    </source>
</evidence>
<dbReference type="PANTHER" id="PTHR24056:SF334">
    <property type="entry name" value="CYCLIN-DEPENDENT KINASE 1"/>
    <property type="match status" value="1"/>
</dbReference>
<feature type="domain" description="Protein kinase" evidence="14">
    <location>
        <begin position="14"/>
        <end position="104"/>
    </location>
</feature>
<evidence type="ECO:0000256" key="7">
    <source>
        <dbReference type="ARBA" id="ARBA00022777"/>
    </source>
</evidence>
<organism evidence="15 16">
    <name type="scientific">Ancylostoma duodenale</name>
    <dbReference type="NCBI Taxonomy" id="51022"/>
    <lineage>
        <taxon>Eukaryota</taxon>
        <taxon>Metazoa</taxon>
        <taxon>Ecdysozoa</taxon>
        <taxon>Nematoda</taxon>
        <taxon>Chromadorea</taxon>
        <taxon>Rhabditida</taxon>
        <taxon>Rhabditina</taxon>
        <taxon>Rhabditomorpha</taxon>
        <taxon>Strongyloidea</taxon>
        <taxon>Ancylostomatidae</taxon>
        <taxon>Ancylostomatinae</taxon>
        <taxon>Ancylostoma</taxon>
    </lineage>
</organism>
<dbReference type="GO" id="GO:0004693">
    <property type="term" value="F:cyclin-dependent protein serine/threonine kinase activity"/>
    <property type="evidence" value="ECO:0007669"/>
    <property type="project" value="UniProtKB-EC"/>
</dbReference>
<dbReference type="FunFam" id="3.30.200.20:FF:000375">
    <property type="entry name" value="Cell division related protein kinase 2"/>
    <property type="match status" value="1"/>
</dbReference>
<dbReference type="GO" id="GO:0008353">
    <property type="term" value="F:RNA polymerase II CTD heptapeptide repeat kinase activity"/>
    <property type="evidence" value="ECO:0007669"/>
    <property type="project" value="UniProtKB-EC"/>
</dbReference>
<comment type="catalytic activity">
    <reaction evidence="10">
        <text>L-threonyl-[protein] + ATP = O-phospho-L-threonyl-[protein] + ADP + H(+)</text>
        <dbReference type="Rhea" id="RHEA:46608"/>
        <dbReference type="Rhea" id="RHEA-COMP:11060"/>
        <dbReference type="Rhea" id="RHEA-COMP:11605"/>
        <dbReference type="ChEBI" id="CHEBI:15378"/>
        <dbReference type="ChEBI" id="CHEBI:30013"/>
        <dbReference type="ChEBI" id="CHEBI:30616"/>
        <dbReference type="ChEBI" id="CHEBI:61977"/>
        <dbReference type="ChEBI" id="CHEBI:456216"/>
        <dbReference type="EC" id="2.7.11.22"/>
    </reaction>
</comment>
<evidence type="ECO:0000256" key="9">
    <source>
        <dbReference type="ARBA" id="ARBA00023242"/>
    </source>
</evidence>
<dbReference type="PROSITE" id="PS00107">
    <property type="entry name" value="PROTEIN_KINASE_ATP"/>
    <property type="match status" value="1"/>
</dbReference>
<evidence type="ECO:0000256" key="5">
    <source>
        <dbReference type="ARBA" id="ARBA00022679"/>
    </source>
</evidence>
<dbReference type="SUPFAM" id="SSF56112">
    <property type="entry name" value="Protein kinase-like (PK-like)"/>
    <property type="match status" value="1"/>
</dbReference>
<protein>
    <recommendedName>
        <fullName evidence="14">Protein kinase domain-containing protein</fullName>
    </recommendedName>
</protein>
<comment type="subcellular location">
    <subcellularLocation>
        <location evidence="1">Nucleus</location>
    </subcellularLocation>
</comment>
<comment type="catalytic activity">
    <reaction evidence="12">
        <text>[DNA-directed RNA polymerase] + ATP = phospho-[DNA-directed RNA polymerase] + ADP + H(+)</text>
        <dbReference type="Rhea" id="RHEA:10216"/>
        <dbReference type="Rhea" id="RHEA-COMP:11321"/>
        <dbReference type="Rhea" id="RHEA-COMP:11322"/>
        <dbReference type="ChEBI" id="CHEBI:15378"/>
        <dbReference type="ChEBI" id="CHEBI:30616"/>
        <dbReference type="ChEBI" id="CHEBI:43176"/>
        <dbReference type="ChEBI" id="CHEBI:68546"/>
        <dbReference type="ChEBI" id="CHEBI:456216"/>
        <dbReference type="EC" id="2.7.11.23"/>
    </reaction>
</comment>
<evidence type="ECO:0000256" key="6">
    <source>
        <dbReference type="ARBA" id="ARBA00022741"/>
    </source>
</evidence>
<accession>A0A0C2FHU5</accession>
<dbReference type="Proteomes" id="UP000054047">
    <property type="component" value="Unassembled WGS sequence"/>
</dbReference>
<evidence type="ECO:0000256" key="2">
    <source>
        <dbReference type="ARBA" id="ARBA00006485"/>
    </source>
</evidence>